<name>A0A151QMC0_CAJCA</name>
<dbReference type="Gramene" id="C.cajan_45819.t">
    <property type="protein sequence ID" value="C.cajan_45819.t"/>
    <property type="gene ID" value="C.cajan_45819"/>
</dbReference>
<evidence type="ECO:0000313" key="3">
    <source>
        <dbReference type="Proteomes" id="UP000075243"/>
    </source>
</evidence>
<proteinExistence type="predicted"/>
<sequence>MPQQPMLFYEVFDVWGIDIMGPFPVSFGFSYILLAVDYVSKWVEAKPTRTNDARVVVDFVRSHLFCRFGVPRAIVSDQGTHFCNRSMQALVKKLHRISTPYHPQTNGQAKISNREIKRILEKIVQPNRKDWSNRLDDALWAHRTAYKAPIGMSPYRVVFGKACHLPVEIEHRAYWAVKTCNFSIDLAGEERRLQLNELDEICLEAYENSKFYKEKTKKFHDSLIARKDFVVGQKVLLYNSRLGLMGGKLQSKWIGPFVVTNVYPYGTVEIKSESRDKSFKVNGHRLNPFLNNPSLLNVVVEEMSLLDPVSLPP</sequence>
<accession>A0A151QMC0</accession>
<evidence type="ECO:0000259" key="1">
    <source>
        <dbReference type="PROSITE" id="PS50994"/>
    </source>
</evidence>
<evidence type="ECO:0000313" key="2">
    <source>
        <dbReference type="EMBL" id="KYP31449.1"/>
    </source>
</evidence>
<protein>
    <submittedName>
        <fullName evidence="2">Pol polyprotein</fullName>
    </submittedName>
</protein>
<dbReference type="InterPro" id="IPR052160">
    <property type="entry name" value="Gypsy_RT_Integrase-like"/>
</dbReference>
<keyword evidence="3" id="KW-1185">Reference proteome</keyword>
<dbReference type="Proteomes" id="UP000075243">
    <property type="component" value="Unassembled WGS sequence"/>
</dbReference>
<dbReference type="Gene3D" id="3.30.420.10">
    <property type="entry name" value="Ribonuclease H-like superfamily/Ribonuclease H"/>
    <property type="match status" value="1"/>
</dbReference>
<dbReference type="GO" id="GO:0003676">
    <property type="term" value="F:nucleic acid binding"/>
    <property type="evidence" value="ECO:0007669"/>
    <property type="project" value="InterPro"/>
</dbReference>
<dbReference type="AlphaFoldDB" id="A0A151QMC0"/>
<dbReference type="Pfam" id="PF00665">
    <property type="entry name" value="rve"/>
    <property type="match status" value="1"/>
</dbReference>
<dbReference type="STRING" id="3821.A0A151QMC0"/>
<dbReference type="InterPro" id="IPR001584">
    <property type="entry name" value="Integrase_cat-core"/>
</dbReference>
<dbReference type="PROSITE" id="PS50994">
    <property type="entry name" value="INTEGRASE"/>
    <property type="match status" value="1"/>
</dbReference>
<organism evidence="2 3">
    <name type="scientific">Cajanus cajan</name>
    <name type="common">Pigeon pea</name>
    <name type="synonym">Cajanus indicus</name>
    <dbReference type="NCBI Taxonomy" id="3821"/>
    <lineage>
        <taxon>Eukaryota</taxon>
        <taxon>Viridiplantae</taxon>
        <taxon>Streptophyta</taxon>
        <taxon>Embryophyta</taxon>
        <taxon>Tracheophyta</taxon>
        <taxon>Spermatophyta</taxon>
        <taxon>Magnoliopsida</taxon>
        <taxon>eudicotyledons</taxon>
        <taxon>Gunneridae</taxon>
        <taxon>Pentapetalae</taxon>
        <taxon>rosids</taxon>
        <taxon>fabids</taxon>
        <taxon>Fabales</taxon>
        <taxon>Fabaceae</taxon>
        <taxon>Papilionoideae</taxon>
        <taxon>50 kb inversion clade</taxon>
        <taxon>NPAAA clade</taxon>
        <taxon>indigoferoid/millettioid clade</taxon>
        <taxon>Phaseoleae</taxon>
        <taxon>Cajanus</taxon>
    </lineage>
</organism>
<gene>
    <name evidence="2" type="ORF">KK1_048230</name>
</gene>
<dbReference type="InterPro" id="IPR036397">
    <property type="entry name" value="RNaseH_sf"/>
</dbReference>
<dbReference type="EMBL" id="KQ485981">
    <property type="protein sequence ID" value="KYP31449.1"/>
    <property type="molecule type" value="Genomic_DNA"/>
</dbReference>
<reference evidence="2" key="1">
    <citation type="journal article" date="2012" name="Nat. Biotechnol.">
        <title>Draft genome sequence of pigeonpea (Cajanus cajan), an orphan legume crop of resource-poor farmers.</title>
        <authorList>
            <person name="Varshney R.K."/>
            <person name="Chen W."/>
            <person name="Li Y."/>
            <person name="Bharti A.K."/>
            <person name="Saxena R.K."/>
            <person name="Schlueter J.A."/>
            <person name="Donoghue M.T."/>
            <person name="Azam S."/>
            <person name="Fan G."/>
            <person name="Whaley A.M."/>
            <person name="Farmer A.D."/>
            <person name="Sheridan J."/>
            <person name="Iwata A."/>
            <person name="Tuteja R."/>
            <person name="Penmetsa R.V."/>
            <person name="Wu W."/>
            <person name="Upadhyaya H.D."/>
            <person name="Yang S.P."/>
            <person name="Shah T."/>
            <person name="Saxena K.B."/>
            <person name="Michael T."/>
            <person name="McCombie W.R."/>
            <person name="Yang B."/>
            <person name="Zhang G."/>
            <person name="Yang H."/>
            <person name="Wang J."/>
            <person name="Spillane C."/>
            <person name="Cook D.R."/>
            <person name="May G.D."/>
            <person name="Xu X."/>
            <person name="Jackson S.A."/>
        </authorList>
    </citation>
    <scope>NUCLEOTIDE SEQUENCE [LARGE SCALE GENOMIC DNA]</scope>
</reference>
<dbReference type="GO" id="GO:0015074">
    <property type="term" value="P:DNA integration"/>
    <property type="evidence" value="ECO:0007669"/>
    <property type="project" value="InterPro"/>
</dbReference>
<feature type="domain" description="Integrase catalytic" evidence="1">
    <location>
        <begin position="1"/>
        <end position="162"/>
    </location>
</feature>
<dbReference type="SUPFAM" id="SSF53098">
    <property type="entry name" value="Ribonuclease H-like"/>
    <property type="match status" value="1"/>
</dbReference>
<dbReference type="InterPro" id="IPR012337">
    <property type="entry name" value="RNaseH-like_sf"/>
</dbReference>
<dbReference type="PANTHER" id="PTHR47266">
    <property type="entry name" value="ENDONUCLEASE-RELATED"/>
    <property type="match status" value="1"/>
</dbReference>